<evidence type="ECO:0000313" key="2">
    <source>
        <dbReference type="EMBL" id="GLQ30220.1"/>
    </source>
</evidence>
<dbReference type="SUPFAM" id="SSF51695">
    <property type="entry name" value="PLC-like phosphodiesterases"/>
    <property type="match status" value="1"/>
</dbReference>
<comment type="caution">
    <text evidence="2">The sequence shown here is derived from an EMBL/GenBank/DDBJ whole genome shotgun (WGS) entry which is preliminary data.</text>
</comment>
<dbReference type="InterPro" id="IPR017946">
    <property type="entry name" value="PLC-like_Pdiesterase_TIM-brl"/>
</dbReference>
<sequence length="277" mass="30901">MMNTVLKPLLTILILIASINQAFAIEILAHRGASGEYPQSTALAFQKALEQGADILELDVHFSKDKHVIINHDADLTKNVGTSDKIKDLTLAEIKALDAGHQFTVDDGASYPFRNQGLVLLTLNELFELFPYERFNVEIKVDDDALAESVWQIIAYYQLQNRVVVASQHRAAMKHFRNVSHGEVKTSATIAELVEASIAWSTGFGWAFKPKFDIAQLPFSITTKPYVQFFQKKGVTVDLWTVNDVDDIERAVNLGVDGIIGDYPGRIYDVLESAGYR</sequence>
<reference evidence="2" key="1">
    <citation type="journal article" date="2014" name="Int. J. Syst. Evol. Microbiol.">
        <title>Complete genome sequence of Corynebacterium casei LMG S-19264T (=DSM 44701T), isolated from a smear-ripened cheese.</title>
        <authorList>
            <consortium name="US DOE Joint Genome Institute (JGI-PGF)"/>
            <person name="Walter F."/>
            <person name="Albersmeier A."/>
            <person name="Kalinowski J."/>
            <person name="Ruckert C."/>
        </authorList>
    </citation>
    <scope>NUCLEOTIDE SEQUENCE</scope>
    <source>
        <strain evidence="2">NBRC 110071</strain>
    </source>
</reference>
<dbReference type="EMBL" id="BSNM01000003">
    <property type="protein sequence ID" value="GLQ30220.1"/>
    <property type="molecule type" value="Genomic_DNA"/>
</dbReference>
<feature type="domain" description="GP-PDE" evidence="1">
    <location>
        <begin position="25"/>
        <end position="271"/>
    </location>
</feature>
<dbReference type="PANTHER" id="PTHR46211:SF14">
    <property type="entry name" value="GLYCEROPHOSPHODIESTER PHOSPHODIESTERASE"/>
    <property type="match status" value="1"/>
</dbReference>
<gene>
    <name evidence="2" type="ORF">GCM10007876_06980</name>
</gene>
<dbReference type="Proteomes" id="UP001161389">
    <property type="component" value="Unassembled WGS sequence"/>
</dbReference>
<dbReference type="PROSITE" id="PS51704">
    <property type="entry name" value="GP_PDE"/>
    <property type="match status" value="1"/>
</dbReference>
<reference evidence="2" key="2">
    <citation type="submission" date="2023-01" db="EMBL/GenBank/DDBJ databases">
        <title>Draft genome sequence of Litoribrevibacter albus strain NBRC 110071.</title>
        <authorList>
            <person name="Sun Q."/>
            <person name="Mori K."/>
        </authorList>
    </citation>
    <scope>NUCLEOTIDE SEQUENCE</scope>
    <source>
        <strain evidence="2">NBRC 110071</strain>
    </source>
</reference>
<dbReference type="Pfam" id="PF03009">
    <property type="entry name" value="GDPD"/>
    <property type="match status" value="1"/>
</dbReference>
<dbReference type="CDD" id="cd08561">
    <property type="entry name" value="GDPD_cytoplasmic_ScUgpQ2_like"/>
    <property type="match status" value="1"/>
</dbReference>
<dbReference type="Gene3D" id="3.20.20.190">
    <property type="entry name" value="Phosphatidylinositol (PI) phosphodiesterase"/>
    <property type="match status" value="1"/>
</dbReference>
<name>A0AA37W554_9GAMM</name>
<dbReference type="InterPro" id="IPR030395">
    <property type="entry name" value="GP_PDE_dom"/>
</dbReference>
<proteinExistence type="predicted"/>
<organism evidence="2 3">
    <name type="scientific">Litoribrevibacter albus</name>
    <dbReference type="NCBI Taxonomy" id="1473156"/>
    <lineage>
        <taxon>Bacteria</taxon>
        <taxon>Pseudomonadati</taxon>
        <taxon>Pseudomonadota</taxon>
        <taxon>Gammaproteobacteria</taxon>
        <taxon>Oceanospirillales</taxon>
        <taxon>Oceanospirillaceae</taxon>
        <taxon>Litoribrevibacter</taxon>
    </lineage>
</organism>
<dbReference type="PANTHER" id="PTHR46211">
    <property type="entry name" value="GLYCEROPHOSPHORYL DIESTER PHOSPHODIESTERASE"/>
    <property type="match status" value="1"/>
</dbReference>
<keyword evidence="3" id="KW-1185">Reference proteome</keyword>
<dbReference type="GO" id="GO:0006629">
    <property type="term" value="P:lipid metabolic process"/>
    <property type="evidence" value="ECO:0007669"/>
    <property type="project" value="InterPro"/>
</dbReference>
<evidence type="ECO:0000313" key="3">
    <source>
        <dbReference type="Proteomes" id="UP001161389"/>
    </source>
</evidence>
<dbReference type="GO" id="GO:0008081">
    <property type="term" value="F:phosphoric diester hydrolase activity"/>
    <property type="evidence" value="ECO:0007669"/>
    <property type="project" value="InterPro"/>
</dbReference>
<dbReference type="PROSITE" id="PS50007">
    <property type="entry name" value="PIPLC_X_DOMAIN"/>
    <property type="match status" value="1"/>
</dbReference>
<dbReference type="AlphaFoldDB" id="A0AA37W554"/>
<protein>
    <submittedName>
        <fullName evidence="2">Glycerophosphoryl diester phosphodiesterase</fullName>
    </submittedName>
</protein>
<evidence type="ECO:0000259" key="1">
    <source>
        <dbReference type="PROSITE" id="PS51704"/>
    </source>
</evidence>
<dbReference type="RefSeq" id="WP_284378823.1">
    <property type="nucleotide sequence ID" value="NZ_BSNM01000003.1"/>
</dbReference>
<accession>A0AA37W554</accession>